<organism evidence="1 2">
    <name type="scientific">Aspergillus niger ATCC 13496</name>
    <dbReference type="NCBI Taxonomy" id="1353008"/>
    <lineage>
        <taxon>Eukaryota</taxon>
        <taxon>Fungi</taxon>
        <taxon>Dikarya</taxon>
        <taxon>Ascomycota</taxon>
        <taxon>Pezizomycotina</taxon>
        <taxon>Eurotiomycetes</taxon>
        <taxon>Eurotiomycetidae</taxon>
        <taxon>Eurotiales</taxon>
        <taxon>Aspergillaceae</taxon>
        <taxon>Aspergillus</taxon>
        <taxon>Aspergillus subgen. Circumdati</taxon>
    </lineage>
</organism>
<proteinExistence type="predicted"/>
<reference evidence="1 2" key="1">
    <citation type="submission" date="2018-07" db="EMBL/GenBank/DDBJ databases">
        <title>Section-level genome sequencing of Aspergillus section Nigri to investigate inter- and intra-species variation.</title>
        <authorList>
            <consortium name="DOE Joint Genome Institute"/>
            <person name="Vesth T.C."/>
            <person name="Nybo J.L."/>
            <person name="Theobald S."/>
            <person name="Frisvad J.C."/>
            <person name="Larsen T.O."/>
            <person name="Nielsen K.F."/>
            <person name="Hoof J.B."/>
            <person name="Brandl J."/>
            <person name="Salamov A."/>
            <person name="Riley R."/>
            <person name="Gladden J.M."/>
            <person name="Phatale P."/>
            <person name="Nielsen M.T."/>
            <person name="Lyhne E.K."/>
            <person name="Kogle M.E."/>
            <person name="Strasser K."/>
            <person name="McDonnell E."/>
            <person name="Barry K."/>
            <person name="Clum A."/>
            <person name="Chen C."/>
            <person name="Nolan M."/>
            <person name="Sandor L."/>
            <person name="Kuo A."/>
            <person name="Lipzen A."/>
            <person name="Hainaut M."/>
            <person name="Drula E."/>
            <person name="Tsang A."/>
            <person name="Magnuson J.K."/>
            <person name="Henrissat B."/>
            <person name="Wiebenga A."/>
            <person name="Simmons B.A."/>
            <person name="Makela M.R."/>
            <person name="De vries R.P."/>
            <person name="Grigoriev I.V."/>
            <person name="Mortensen U.H."/>
            <person name="Baker S.E."/>
            <person name="Andersen M.R."/>
        </authorList>
    </citation>
    <scope>NUCLEOTIDE SEQUENCE [LARGE SCALE GENOMIC DNA]</scope>
    <source>
        <strain evidence="1 2">ATCC 13496</strain>
    </source>
</reference>
<accession>A0A370BMB6</accession>
<dbReference type="VEuPathDB" id="FungiDB:M747DRAFT_109808"/>
<gene>
    <name evidence="1" type="ORF">M747DRAFT_109808</name>
</gene>
<dbReference type="AlphaFoldDB" id="A0A370BMB6"/>
<dbReference type="EMBL" id="KZ851936">
    <property type="protein sequence ID" value="RDH16733.1"/>
    <property type="molecule type" value="Genomic_DNA"/>
</dbReference>
<dbReference type="Proteomes" id="UP000253845">
    <property type="component" value="Unassembled WGS sequence"/>
</dbReference>
<protein>
    <submittedName>
        <fullName evidence="1">Uncharacterized protein</fullName>
    </submittedName>
</protein>
<evidence type="ECO:0000313" key="1">
    <source>
        <dbReference type="EMBL" id="RDH16733.1"/>
    </source>
</evidence>
<evidence type="ECO:0000313" key="2">
    <source>
        <dbReference type="Proteomes" id="UP000253845"/>
    </source>
</evidence>
<name>A0A370BMB6_ASPNG</name>
<sequence>MCSLFFHYTRPKLLRYWAYYKPTQSGCLRVSAKLSPIYPLRKGHVSALRQIRGTVVVAKGNASCTSYARTLLQTPKCKSNADLQFTIRTTMSRAKLVPGATPGPKPRSGAWSSLRSLHFAVEAVWIGRLACSPVTSLGDISGVSLLPIGG</sequence>